<dbReference type="PROSITE" id="PS51007">
    <property type="entry name" value="CYTC"/>
    <property type="match status" value="2"/>
</dbReference>
<feature type="domain" description="Cytochrome c" evidence="8">
    <location>
        <begin position="74"/>
        <end position="183"/>
    </location>
</feature>
<dbReference type="Proteomes" id="UP000559010">
    <property type="component" value="Unassembled WGS sequence"/>
</dbReference>
<dbReference type="PROSITE" id="PS51257">
    <property type="entry name" value="PROKAR_LIPOPROTEIN"/>
    <property type="match status" value="1"/>
</dbReference>
<dbReference type="PANTHER" id="PTHR30600:SF10">
    <property type="entry name" value="BLL6722 PROTEIN"/>
    <property type="match status" value="1"/>
</dbReference>
<dbReference type="GO" id="GO:0020037">
    <property type="term" value="F:heme binding"/>
    <property type="evidence" value="ECO:0007669"/>
    <property type="project" value="InterPro"/>
</dbReference>
<keyword evidence="6 7" id="KW-0408">Iron</keyword>
<dbReference type="AlphaFoldDB" id="A0A848IZH3"/>
<sequence length="400" mass="44855">MTKKSYLLTIAILFAAIVISCTDDILYPESSKDQSIIDKVLNLDLSNLFNYSNQNIPTYIAKDNTTAGNQITDAGATLGRVLFYDKELSSDRTISCASCHKQANAFSDSGKLSQGVNGLTARHSMRLVNARFSRELKFFWDERADNLEEQTTMPIQDHAEMGFSGIDGAPDINELINRLQNLDYYNILFKNAFGDENITENRIQKALAQFIRSIQSFDSKYDEGRSKVNNDMDPFPNYSVSENNGKTLFMARPIFDAEGKRISGGVGCVACHGAPEFDIDPNSLSNGVVFTPDQNDFDFTVTRAPSLRDLTNPEGEINSAFMHTGNFPTLQSTIEHYNEMPANPNTLEFIDRRLTPNGQPQRLQMTEDEIRDVIAFLKTLSGVDVYTNEKWADPFMEDSN</sequence>
<keyword evidence="2 7" id="KW-0349">Heme</keyword>
<keyword evidence="10" id="KW-1185">Reference proteome</keyword>
<organism evidence="9 10">
    <name type="scientific">Marinigracilibium pacificum</name>
    <dbReference type="NCBI Taxonomy" id="2729599"/>
    <lineage>
        <taxon>Bacteria</taxon>
        <taxon>Pseudomonadati</taxon>
        <taxon>Bacteroidota</taxon>
        <taxon>Cytophagia</taxon>
        <taxon>Cytophagales</taxon>
        <taxon>Flammeovirgaceae</taxon>
        <taxon>Marinigracilibium</taxon>
    </lineage>
</organism>
<evidence type="ECO:0000256" key="7">
    <source>
        <dbReference type="PROSITE-ProRule" id="PRU00433"/>
    </source>
</evidence>
<gene>
    <name evidence="9" type="ORF">HH304_04705</name>
</gene>
<dbReference type="SUPFAM" id="SSF46626">
    <property type="entry name" value="Cytochrome c"/>
    <property type="match status" value="2"/>
</dbReference>
<proteinExistence type="predicted"/>
<dbReference type="Pfam" id="PF03150">
    <property type="entry name" value="CCP_MauG"/>
    <property type="match status" value="1"/>
</dbReference>
<comment type="subcellular location">
    <subcellularLocation>
        <location evidence="1">Cell envelope</location>
    </subcellularLocation>
</comment>
<dbReference type="Gene3D" id="1.10.760.10">
    <property type="entry name" value="Cytochrome c-like domain"/>
    <property type="match status" value="2"/>
</dbReference>
<feature type="domain" description="Cytochrome c" evidence="8">
    <location>
        <begin position="240"/>
        <end position="381"/>
    </location>
</feature>
<dbReference type="GO" id="GO:0009055">
    <property type="term" value="F:electron transfer activity"/>
    <property type="evidence" value="ECO:0007669"/>
    <property type="project" value="InterPro"/>
</dbReference>
<dbReference type="RefSeq" id="WP_169678374.1">
    <property type="nucleotide sequence ID" value="NZ_JABBNU010000002.1"/>
</dbReference>
<keyword evidence="3 7" id="KW-0479">Metal-binding</keyword>
<evidence type="ECO:0000256" key="4">
    <source>
        <dbReference type="ARBA" id="ARBA00022729"/>
    </source>
</evidence>
<keyword evidence="4" id="KW-0732">Signal</keyword>
<dbReference type="GO" id="GO:0030313">
    <property type="term" value="C:cell envelope"/>
    <property type="evidence" value="ECO:0007669"/>
    <property type="project" value="UniProtKB-SubCell"/>
</dbReference>
<dbReference type="InterPro" id="IPR051395">
    <property type="entry name" value="Cytochrome_c_Peroxidase/MauG"/>
</dbReference>
<protein>
    <submittedName>
        <fullName evidence="9">C-type cytochrome</fullName>
    </submittedName>
</protein>
<evidence type="ECO:0000256" key="3">
    <source>
        <dbReference type="ARBA" id="ARBA00022723"/>
    </source>
</evidence>
<evidence type="ECO:0000256" key="1">
    <source>
        <dbReference type="ARBA" id="ARBA00004196"/>
    </source>
</evidence>
<dbReference type="GO" id="GO:0046872">
    <property type="term" value="F:metal ion binding"/>
    <property type="evidence" value="ECO:0007669"/>
    <property type="project" value="UniProtKB-KW"/>
</dbReference>
<evidence type="ECO:0000259" key="8">
    <source>
        <dbReference type="PROSITE" id="PS51007"/>
    </source>
</evidence>
<dbReference type="InterPro" id="IPR004852">
    <property type="entry name" value="Di-haem_cyt_c_peroxidsae"/>
</dbReference>
<evidence type="ECO:0000256" key="2">
    <source>
        <dbReference type="ARBA" id="ARBA00022617"/>
    </source>
</evidence>
<comment type="caution">
    <text evidence="9">The sequence shown here is derived from an EMBL/GenBank/DDBJ whole genome shotgun (WGS) entry which is preliminary data.</text>
</comment>
<evidence type="ECO:0000313" key="9">
    <source>
        <dbReference type="EMBL" id="NMM47690.1"/>
    </source>
</evidence>
<keyword evidence="5" id="KW-0560">Oxidoreductase</keyword>
<evidence type="ECO:0000256" key="6">
    <source>
        <dbReference type="ARBA" id="ARBA00023004"/>
    </source>
</evidence>
<accession>A0A848IZH3</accession>
<dbReference type="InterPro" id="IPR036909">
    <property type="entry name" value="Cyt_c-like_dom_sf"/>
</dbReference>
<dbReference type="InterPro" id="IPR009056">
    <property type="entry name" value="Cyt_c-like_dom"/>
</dbReference>
<name>A0A848IZH3_9BACT</name>
<dbReference type="EMBL" id="JABBNU010000002">
    <property type="protein sequence ID" value="NMM47690.1"/>
    <property type="molecule type" value="Genomic_DNA"/>
</dbReference>
<evidence type="ECO:0000256" key="5">
    <source>
        <dbReference type="ARBA" id="ARBA00023002"/>
    </source>
</evidence>
<dbReference type="PANTHER" id="PTHR30600">
    <property type="entry name" value="CYTOCHROME C PEROXIDASE-RELATED"/>
    <property type="match status" value="1"/>
</dbReference>
<evidence type="ECO:0000313" key="10">
    <source>
        <dbReference type="Proteomes" id="UP000559010"/>
    </source>
</evidence>
<dbReference type="GO" id="GO:0004130">
    <property type="term" value="F:cytochrome-c peroxidase activity"/>
    <property type="evidence" value="ECO:0007669"/>
    <property type="project" value="TreeGrafter"/>
</dbReference>
<reference evidence="9 10" key="1">
    <citation type="submission" date="2020-04" db="EMBL/GenBank/DDBJ databases">
        <title>Flammeovirgaceae bacterium KN852 isolated from deep sea.</title>
        <authorList>
            <person name="Zhang D.-C."/>
        </authorList>
    </citation>
    <scope>NUCLEOTIDE SEQUENCE [LARGE SCALE GENOMIC DNA]</scope>
    <source>
        <strain evidence="9 10">KN852</strain>
    </source>
</reference>